<dbReference type="OrthoDB" id="5979705at2759"/>
<comment type="caution">
    <text evidence="3">The sequence shown here is derived from an EMBL/GenBank/DDBJ whole genome shotgun (WGS) entry which is preliminary data.</text>
</comment>
<dbReference type="InterPro" id="IPR019734">
    <property type="entry name" value="TPR_rpt"/>
</dbReference>
<dbReference type="SMART" id="SM00028">
    <property type="entry name" value="TPR"/>
    <property type="match status" value="4"/>
</dbReference>
<evidence type="ECO:0000313" key="4">
    <source>
        <dbReference type="Proteomes" id="UP000225706"/>
    </source>
</evidence>
<feature type="domain" description="CHAT" evidence="2">
    <location>
        <begin position="198"/>
        <end position="269"/>
    </location>
</feature>
<dbReference type="Proteomes" id="UP000225706">
    <property type="component" value="Unassembled WGS sequence"/>
</dbReference>
<feature type="compositionally biased region" description="Basic and acidic residues" evidence="1">
    <location>
        <begin position="283"/>
        <end position="303"/>
    </location>
</feature>
<evidence type="ECO:0000313" key="3">
    <source>
        <dbReference type="EMBL" id="PFX25439.1"/>
    </source>
</evidence>
<dbReference type="EMBL" id="LSMT01000151">
    <property type="protein sequence ID" value="PFX25439.1"/>
    <property type="molecule type" value="Genomic_DNA"/>
</dbReference>
<dbReference type="InterPro" id="IPR011990">
    <property type="entry name" value="TPR-like_helical_dom_sf"/>
</dbReference>
<keyword evidence="4" id="KW-1185">Reference proteome</keyword>
<evidence type="ECO:0000259" key="2">
    <source>
        <dbReference type="Pfam" id="PF12770"/>
    </source>
</evidence>
<dbReference type="Pfam" id="PF13424">
    <property type="entry name" value="TPR_12"/>
    <property type="match status" value="1"/>
</dbReference>
<name>A0A2B4S8M4_STYPI</name>
<sequence length="303" mass="33665">MKATGDKRGGLLNHNRLGLVFQSFSNYQKAKENLGKALAIAIDTGNVSESLSEYLRAKEHHEKALIIAKEVGDREGEVRHFGSLGVVFLSLCKYQRAREQREKALSIAVEIGDRKAEGKMNANLGTAYHSVGDYQKAKENLGKALAAAIEIGDRKAEGAMNGNLGVMFESLGEHQEAQEHHKKELAIAREIEDKKQEGRGGRRLIKAEGVIGIATTFLASGARSELATRWAIDDEATEQLRKHFYQHRDRGESASESLHQAQEVAQKQRLQQNFPVGPTYAGGRREEPTPMEKNDRDNEHKNN</sequence>
<dbReference type="Pfam" id="PF12770">
    <property type="entry name" value="CHAT"/>
    <property type="match status" value="1"/>
</dbReference>
<dbReference type="AlphaFoldDB" id="A0A2B4S8M4"/>
<evidence type="ECO:0000256" key="1">
    <source>
        <dbReference type="SAM" id="MobiDB-lite"/>
    </source>
</evidence>
<organism evidence="3 4">
    <name type="scientific">Stylophora pistillata</name>
    <name type="common">Smooth cauliflower coral</name>
    <dbReference type="NCBI Taxonomy" id="50429"/>
    <lineage>
        <taxon>Eukaryota</taxon>
        <taxon>Metazoa</taxon>
        <taxon>Cnidaria</taxon>
        <taxon>Anthozoa</taxon>
        <taxon>Hexacorallia</taxon>
        <taxon>Scleractinia</taxon>
        <taxon>Astrocoeniina</taxon>
        <taxon>Pocilloporidae</taxon>
        <taxon>Stylophora</taxon>
    </lineage>
</organism>
<proteinExistence type="predicted"/>
<feature type="compositionally biased region" description="Polar residues" evidence="1">
    <location>
        <begin position="254"/>
        <end position="274"/>
    </location>
</feature>
<dbReference type="Gene3D" id="1.25.40.10">
    <property type="entry name" value="Tetratricopeptide repeat domain"/>
    <property type="match status" value="2"/>
</dbReference>
<accession>A0A2B4S8M4</accession>
<gene>
    <name evidence="3" type="primary">TTC28</name>
    <name evidence="3" type="ORF">AWC38_SpisGene9939</name>
</gene>
<dbReference type="SUPFAM" id="SSF48452">
    <property type="entry name" value="TPR-like"/>
    <property type="match status" value="1"/>
</dbReference>
<feature type="region of interest" description="Disordered" evidence="1">
    <location>
        <begin position="247"/>
        <end position="303"/>
    </location>
</feature>
<dbReference type="PANTHER" id="PTHR10098">
    <property type="entry name" value="RAPSYN-RELATED"/>
    <property type="match status" value="1"/>
</dbReference>
<dbReference type="PANTHER" id="PTHR10098:SF108">
    <property type="entry name" value="TETRATRICOPEPTIDE REPEAT PROTEIN 28"/>
    <property type="match status" value="1"/>
</dbReference>
<dbReference type="InterPro" id="IPR024983">
    <property type="entry name" value="CHAT_dom"/>
</dbReference>
<reference evidence="4" key="1">
    <citation type="journal article" date="2017" name="bioRxiv">
        <title>Comparative analysis of the genomes of Stylophora pistillata and Acropora digitifera provides evidence for extensive differences between species of corals.</title>
        <authorList>
            <person name="Voolstra C.R."/>
            <person name="Li Y."/>
            <person name="Liew Y.J."/>
            <person name="Baumgarten S."/>
            <person name="Zoccola D."/>
            <person name="Flot J.-F."/>
            <person name="Tambutte S."/>
            <person name="Allemand D."/>
            <person name="Aranda M."/>
        </authorList>
    </citation>
    <scope>NUCLEOTIDE SEQUENCE [LARGE SCALE GENOMIC DNA]</scope>
</reference>
<protein>
    <submittedName>
        <fullName evidence="3">Tetratricopeptide repeat protein 28</fullName>
    </submittedName>
</protein>